<accession>A0A8G1A2R9</accession>
<dbReference type="AlphaFoldDB" id="A0A8G1A2R9"/>
<dbReference type="OrthoDB" id="114287at2157"/>
<gene>
    <name evidence="1" type="ORF">E2N92_09465</name>
</gene>
<evidence type="ECO:0000313" key="2">
    <source>
        <dbReference type="Proteomes" id="UP000826709"/>
    </source>
</evidence>
<reference evidence="1" key="2">
    <citation type="submission" date="2019-03" db="EMBL/GenBank/DDBJ databases">
        <authorList>
            <person name="Chen S.-C."/>
            <person name="Wu S.-Y."/>
            <person name="Lai M.-C."/>
        </authorList>
    </citation>
    <scope>NUCLEOTIDE SEQUENCE</scope>
    <source>
        <strain evidence="1">ML15</strain>
    </source>
</reference>
<sequence>MKIYVRERNKVGSGVRQPKFRIVAVTGDNNSRRLWVESKHFRKNEIELIAADLGAEIVWLEPMPESEHHKKKDE</sequence>
<protein>
    <submittedName>
        <fullName evidence="1">Uncharacterized protein</fullName>
    </submittedName>
</protein>
<reference evidence="1" key="1">
    <citation type="journal article" date="2005" name="Int. J. Syst. Evol. Microbiol.">
        <title>Methanofollis formosanus sp. nov., isolated from a fish pond.</title>
        <authorList>
            <person name="Wu S.Y."/>
            <person name="Chen S.C."/>
            <person name="Lai M.C."/>
        </authorList>
    </citation>
    <scope>NUCLEOTIDE SEQUENCE</scope>
    <source>
        <strain evidence="1">ML15</strain>
    </source>
</reference>
<evidence type="ECO:0000313" key="1">
    <source>
        <dbReference type="EMBL" id="QYZ79643.1"/>
    </source>
</evidence>
<proteinExistence type="predicted"/>
<dbReference type="EMBL" id="CP037968">
    <property type="protein sequence ID" value="QYZ79643.1"/>
    <property type="molecule type" value="Genomic_DNA"/>
</dbReference>
<organism evidence="1 2">
    <name type="scientific">Methanofollis formosanus</name>
    <dbReference type="NCBI Taxonomy" id="299308"/>
    <lineage>
        <taxon>Archaea</taxon>
        <taxon>Methanobacteriati</taxon>
        <taxon>Methanobacteriota</taxon>
        <taxon>Stenosarchaea group</taxon>
        <taxon>Methanomicrobia</taxon>
        <taxon>Methanomicrobiales</taxon>
        <taxon>Methanomicrobiaceae</taxon>
        <taxon>Methanofollis</taxon>
    </lineage>
</organism>
<dbReference type="KEGG" id="mfk:E2N92_09465"/>
<dbReference type="RefSeq" id="WP_220680953.1">
    <property type="nucleotide sequence ID" value="NZ_CP037968.1"/>
</dbReference>
<keyword evidence="2" id="KW-1185">Reference proteome</keyword>
<dbReference type="Proteomes" id="UP000826709">
    <property type="component" value="Chromosome"/>
</dbReference>
<name>A0A8G1A2R9_9EURY</name>